<dbReference type="SUPFAM" id="SSF54236">
    <property type="entry name" value="Ubiquitin-like"/>
    <property type="match status" value="1"/>
</dbReference>
<organism evidence="10 11">
    <name type="scientific">Clavelina lepadiformis</name>
    <name type="common">Light-bulb sea squirt</name>
    <name type="synonym">Ascidia lepadiformis</name>
    <dbReference type="NCBI Taxonomy" id="159417"/>
    <lineage>
        <taxon>Eukaryota</taxon>
        <taxon>Metazoa</taxon>
        <taxon>Chordata</taxon>
        <taxon>Tunicata</taxon>
        <taxon>Ascidiacea</taxon>
        <taxon>Aplousobranchia</taxon>
        <taxon>Clavelinidae</taxon>
        <taxon>Clavelina</taxon>
    </lineage>
</organism>
<dbReference type="PANTHER" id="PTHR46424">
    <property type="entry name" value="UBX DOMAIN-CONTAINING PROTEIN 4"/>
    <property type="match status" value="1"/>
</dbReference>
<feature type="region of interest" description="Disordered" evidence="7">
    <location>
        <begin position="139"/>
        <end position="252"/>
    </location>
</feature>
<keyword evidence="8" id="KW-0812">Transmembrane</keyword>
<comment type="caution">
    <text evidence="10">The sequence shown here is derived from an EMBL/GenBank/DDBJ whole genome shotgun (WGS) entry which is preliminary data.</text>
</comment>
<feature type="compositionally biased region" description="Basic and acidic residues" evidence="7">
    <location>
        <begin position="236"/>
        <end position="252"/>
    </location>
</feature>
<evidence type="ECO:0000256" key="8">
    <source>
        <dbReference type="SAM" id="Phobius"/>
    </source>
</evidence>
<dbReference type="SUPFAM" id="SSF52833">
    <property type="entry name" value="Thioredoxin-like"/>
    <property type="match status" value="1"/>
</dbReference>
<dbReference type="InterPro" id="IPR036249">
    <property type="entry name" value="Thioredoxin-like_sf"/>
</dbReference>
<feature type="compositionally biased region" description="Basic and acidic residues" evidence="7">
    <location>
        <begin position="462"/>
        <end position="482"/>
    </location>
</feature>
<feature type="compositionally biased region" description="Basic and acidic residues" evidence="7">
    <location>
        <begin position="193"/>
        <end position="228"/>
    </location>
</feature>
<comment type="subcellular location">
    <subcellularLocation>
        <location evidence="1">Endoplasmic reticulum membrane</location>
        <topology evidence="1">Peripheral membrane protein</topology>
    </subcellularLocation>
</comment>
<feature type="transmembrane region" description="Helical" evidence="8">
    <location>
        <begin position="406"/>
        <end position="428"/>
    </location>
</feature>
<dbReference type="Gene3D" id="3.10.20.90">
    <property type="entry name" value="Phosphatidylinositol 3-kinase Catalytic Subunit, Chain A, domain 1"/>
    <property type="match status" value="1"/>
</dbReference>
<reference evidence="10 11" key="1">
    <citation type="submission" date="2024-02" db="EMBL/GenBank/DDBJ databases">
        <authorList>
            <person name="Daric V."/>
            <person name="Darras S."/>
        </authorList>
    </citation>
    <scope>NUCLEOTIDE SEQUENCE [LARGE SCALE GENOMIC DNA]</scope>
</reference>
<dbReference type="EMBL" id="CAWYQH010000108">
    <property type="protein sequence ID" value="CAK8689614.1"/>
    <property type="molecule type" value="Genomic_DNA"/>
</dbReference>
<evidence type="ECO:0000256" key="2">
    <source>
        <dbReference type="ARBA" id="ARBA00023230"/>
    </source>
</evidence>
<dbReference type="SMART" id="SM00166">
    <property type="entry name" value="UBX"/>
    <property type="match status" value="1"/>
</dbReference>
<comment type="subunit">
    <text evidence="3">Directly interacts with VCP. Interacts with UBQLN1. Forms a complex with VCP and UBQLN1.</text>
</comment>
<evidence type="ECO:0000259" key="9">
    <source>
        <dbReference type="PROSITE" id="PS50033"/>
    </source>
</evidence>
<accession>A0ABP0GFN6</accession>
<dbReference type="Proteomes" id="UP001642483">
    <property type="component" value="Unassembled WGS sequence"/>
</dbReference>
<evidence type="ECO:0000256" key="5">
    <source>
        <dbReference type="ARBA" id="ARBA00041575"/>
    </source>
</evidence>
<name>A0ABP0GFN6_CLALP</name>
<feature type="compositionally biased region" description="Basic and acidic residues" evidence="7">
    <location>
        <begin position="167"/>
        <end position="178"/>
    </location>
</feature>
<dbReference type="Pfam" id="PF23187">
    <property type="entry name" value="UBX7_N"/>
    <property type="match status" value="1"/>
</dbReference>
<feature type="compositionally biased region" description="Low complexity" evidence="7">
    <location>
        <begin position="447"/>
        <end position="456"/>
    </location>
</feature>
<evidence type="ECO:0000256" key="7">
    <source>
        <dbReference type="SAM" id="MobiDB-lite"/>
    </source>
</evidence>
<evidence type="ECO:0000313" key="11">
    <source>
        <dbReference type="Proteomes" id="UP001642483"/>
    </source>
</evidence>
<protein>
    <recommendedName>
        <fullName evidence="4">UBX domain-containing protein 4</fullName>
    </recommendedName>
    <alternativeName>
        <fullName evidence="5">UBX domain-containing protein 2</fullName>
    </alternativeName>
</protein>
<keyword evidence="8" id="KW-1133">Transmembrane helix</keyword>
<dbReference type="PROSITE" id="PS50033">
    <property type="entry name" value="UBX"/>
    <property type="match status" value="1"/>
</dbReference>
<evidence type="ECO:0000256" key="4">
    <source>
        <dbReference type="ARBA" id="ARBA00040925"/>
    </source>
</evidence>
<sequence length="499" mass="56682">MAWFNGSITEAIAESKSKSKLFVVYISGEDGLSKEMNQVWEKPDVQTLCKAECVCLHLDSKSDSCKQFSEIYPVIVIPVTYFIGKNGLPINVIGGLHAADDLQKEIKNVLKARSADKPVAPSDDLPSTSQQVTVLNDNMSTQSTSKPEQAAFSDEDDVVRVETTSVVEKEKSLEDTRDVLSTSTTPQDGSNNKAKEAARLQEKMNQRRIEKHKQSEELTRKQEIERRTLGKQMQSMKEKQEELKRKKEAEERKKEKLLEKEALERVREQIARDRAEKSLKFKKEQDARQAEMELKRLKRDADVSEEAQRVKREREKFSRIQYRLPDGSTVTRQYSRDATLRSCMDDLQAQPVCLPQSFQLGIIIPHRVFQTEDEKRSLADLELVPSASLSVRPKVSKVEKGGLDKLLAIFMFIIAFPFKLLASVWNFFTASNPPRNPNPVAQEQPDSSTTTSNSNESRLRRRDVGGKTTKREGNMHRLGDIGKDDDETATWNGNSTQQM</sequence>
<dbReference type="Gene3D" id="3.40.30.10">
    <property type="entry name" value="Glutaredoxin"/>
    <property type="match status" value="1"/>
</dbReference>
<evidence type="ECO:0000313" key="10">
    <source>
        <dbReference type="EMBL" id="CAK8689614.1"/>
    </source>
</evidence>
<gene>
    <name evidence="10" type="ORF">CVLEPA_LOCUS21590</name>
</gene>
<proteinExistence type="predicted"/>
<keyword evidence="11" id="KW-1185">Reference proteome</keyword>
<evidence type="ECO:0000256" key="1">
    <source>
        <dbReference type="ARBA" id="ARBA00004406"/>
    </source>
</evidence>
<feature type="compositionally biased region" description="Polar residues" evidence="7">
    <location>
        <begin position="489"/>
        <end position="499"/>
    </location>
</feature>
<feature type="domain" description="UBX" evidence="9">
    <location>
        <begin position="313"/>
        <end position="391"/>
    </location>
</feature>
<dbReference type="InterPro" id="IPR001012">
    <property type="entry name" value="UBX_dom"/>
</dbReference>
<dbReference type="InterPro" id="IPR029071">
    <property type="entry name" value="Ubiquitin-like_domsf"/>
</dbReference>
<keyword evidence="2" id="KW-0834">Unfolded protein response</keyword>
<dbReference type="PANTHER" id="PTHR46424:SF1">
    <property type="entry name" value="UBX DOMAIN-CONTAINING PROTEIN 4"/>
    <property type="match status" value="1"/>
</dbReference>
<dbReference type="Pfam" id="PF00789">
    <property type="entry name" value="UBX"/>
    <property type="match status" value="1"/>
</dbReference>
<feature type="region of interest" description="Disordered" evidence="7">
    <location>
        <begin position="436"/>
        <end position="499"/>
    </location>
</feature>
<evidence type="ECO:0000256" key="3">
    <source>
        <dbReference type="ARBA" id="ARBA00038812"/>
    </source>
</evidence>
<evidence type="ECO:0000256" key="6">
    <source>
        <dbReference type="ARBA" id="ARBA00046062"/>
    </source>
</evidence>
<comment type="function">
    <text evidence="6">Involved in endoplasmic reticulum-associated protein degradation (ERAD). Acts as a platform to recruit both UBQLN1 and VCP to the ER during ERAD.</text>
</comment>
<feature type="compositionally biased region" description="Polar residues" evidence="7">
    <location>
        <begin position="436"/>
        <end position="446"/>
    </location>
</feature>
<feature type="compositionally biased region" description="Polar residues" evidence="7">
    <location>
        <begin position="179"/>
        <end position="192"/>
    </location>
</feature>
<keyword evidence="8" id="KW-0472">Membrane</keyword>